<keyword evidence="3" id="KW-1185">Reference proteome</keyword>
<name>A0AAV4QIT3_CAEEX</name>
<evidence type="ECO:0000313" key="3">
    <source>
        <dbReference type="Proteomes" id="UP001054945"/>
    </source>
</evidence>
<proteinExistence type="predicted"/>
<feature type="region of interest" description="Disordered" evidence="1">
    <location>
        <begin position="63"/>
        <end position="89"/>
    </location>
</feature>
<protein>
    <submittedName>
        <fullName evidence="2">Uncharacterized protein</fullName>
    </submittedName>
</protein>
<comment type="caution">
    <text evidence="2">The sequence shown here is derived from an EMBL/GenBank/DDBJ whole genome shotgun (WGS) entry which is preliminary data.</text>
</comment>
<accession>A0AAV4QIT3</accession>
<dbReference type="EMBL" id="BPLR01006206">
    <property type="protein sequence ID" value="GIY08147.1"/>
    <property type="molecule type" value="Genomic_DNA"/>
</dbReference>
<evidence type="ECO:0000313" key="2">
    <source>
        <dbReference type="EMBL" id="GIY08147.1"/>
    </source>
</evidence>
<dbReference type="AlphaFoldDB" id="A0AAV4QIT3"/>
<sequence length="148" mass="16721">MQFKQFMEFSDRFQMKPFSSQTLTESCFMEHNRKPVIHPKPQHPISAISQEHQSHRLHTPFLIRGARGRAPSGTHLSKRGTETPPPAVKFKGCSSSRGFSGCHPRRECLEEQRVPSPEEIGRAPGTFVEVPKFILAAVSKVWRGAQQS</sequence>
<organism evidence="2 3">
    <name type="scientific">Caerostris extrusa</name>
    <name type="common">Bark spider</name>
    <name type="synonym">Caerostris bankana</name>
    <dbReference type="NCBI Taxonomy" id="172846"/>
    <lineage>
        <taxon>Eukaryota</taxon>
        <taxon>Metazoa</taxon>
        <taxon>Ecdysozoa</taxon>
        <taxon>Arthropoda</taxon>
        <taxon>Chelicerata</taxon>
        <taxon>Arachnida</taxon>
        <taxon>Araneae</taxon>
        <taxon>Araneomorphae</taxon>
        <taxon>Entelegynae</taxon>
        <taxon>Araneoidea</taxon>
        <taxon>Araneidae</taxon>
        <taxon>Caerostris</taxon>
    </lineage>
</organism>
<dbReference type="Proteomes" id="UP001054945">
    <property type="component" value="Unassembled WGS sequence"/>
</dbReference>
<reference evidence="2 3" key="1">
    <citation type="submission" date="2021-06" db="EMBL/GenBank/DDBJ databases">
        <title>Caerostris extrusa draft genome.</title>
        <authorList>
            <person name="Kono N."/>
            <person name="Arakawa K."/>
        </authorList>
    </citation>
    <scope>NUCLEOTIDE SEQUENCE [LARGE SCALE GENOMIC DNA]</scope>
</reference>
<evidence type="ECO:0000256" key="1">
    <source>
        <dbReference type="SAM" id="MobiDB-lite"/>
    </source>
</evidence>
<gene>
    <name evidence="2" type="ORF">CEXT_148911</name>
</gene>